<dbReference type="InterPro" id="IPR036852">
    <property type="entry name" value="Peptidase_S8/S53_dom_sf"/>
</dbReference>
<dbReference type="EMBL" id="VSSQ01045844">
    <property type="protein sequence ID" value="MPM99764.1"/>
    <property type="molecule type" value="Genomic_DNA"/>
</dbReference>
<dbReference type="GO" id="GO:0006508">
    <property type="term" value="P:proteolysis"/>
    <property type="evidence" value="ECO:0007669"/>
    <property type="project" value="UniProtKB-KW"/>
</dbReference>
<dbReference type="InterPro" id="IPR023828">
    <property type="entry name" value="Peptidase_S8_Ser-AS"/>
</dbReference>
<name>A0A645ECJ8_9ZZZZ</name>
<proteinExistence type="inferred from homology"/>
<gene>
    <name evidence="6" type="ORF">SDC9_146958</name>
</gene>
<dbReference type="PROSITE" id="PS00138">
    <property type="entry name" value="SUBTILASE_SER"/>
    <property type="match status" value="1"/>
</dbReference>
<evidence type="ECO:0000256" key="4">
    <source>
        <dbReference type="ARBA" id="ARBA00022825"/>
    </source>
</evidence>
<keyword evidence="3 6" id="KW-0378">Hydrolase</keyword>
<dbReference type="AlphaFoldDB" id="A0A645ECJ8"/>
<dbReference type="EC" id="3.4.21.-" evidence="6"/>
<dbReference type="GO" id="GO:0004252">
    <property type="term" value="F:serine-type endopeptidase activity"/>
    <property type="evidence" value="ECO:0007669"/>
    <property type="project" value="InterPro"/>
</dbReference>
<reference evidence="6" key="1">
    <citation type="submission" date="2019-08" db="EMBL/GenBank/DDBJ databases">
        <authorList>
            <person name="Kucharzyk K."/>
            <person name="Murdoch R.W."/>
            <person name="Higgins S."/>
            <person name="Loffler F."/>
        </authorList>
    </citation>
    <scope>NUCLEOTIDE SEQUENCE</scope>
</reference>
<dbReference type="PROSITE" id="PS51892">
    <property type="entry name" value="SUBTILASE"/>
    <property type="match status" value="1"/>
</dbReference>
<evidence type="ECO:0000256" key="1">
    <source>
        <dbReference type="ARBA" id="ARBA00011073"/>
    </source>
</evidence>
<dbReference type="PANTHER" id="PTHR43399">
    <property type="entry name" value="SUBTILISIN-RELATED"/>
    <property type="match status" value="1"/>
</dbReference>
<dbReference type="Gene3D" id="3.40.50.200">
    <property type="entry name" value="Peptidase S8/S53 domain"/>
    <property type="match status" value="1"/>
</dbReference>
<keyword evidence="2 6" id="KW-0645">Protease</keyword>
<comment type="caution">
    <text evidence="6">The sequence shown here is derived from an EMBL/GenBank/DDBJ whole genome shotgun (WGS) entry which is preliminary data.</text>
</comment>
<dbReference type="InterPro" id="IPR051048">
    <property type="entry name" value="Peptidase_S8/S53_subtilisin"/>
</dbReference>
<keyword evidence="4" id="KW-0720">Serine protease</keyword>
<dbReference type="InterPro" id="IPR000209">
    <property type="entry name" value="Peptidase_S8/S53_dom"/>
</dbReference>
<evidence type="ECO:0000256" key="3">
    <source>
        <dbReference type="ARBA" id="ARBA00022801"/>
    </source>
</evidence>
<organism evidence="6">
    <name type="scientific">bioreactor metagenome</name>
    <dbReference type="NCBI Taxonomy" id="1076179"/>
    <lineage>
        <taxon>unclassified sequences</taxon>
        <taxon>metagenomes</taxon>
        <taxon>ecological metagenomes</taxon>
    </lineage>
</organism>
<comment type="similarity">
    <text evidence="1">Belongs to the peptidase S8 family.</text>
</comment>
<accession>A0A645ECJ8</accession>
<dbReference type="Pfam" id="PF00082">
    <property type="entry name" value="Peptidase_S8"/>
    <property type="match status" value="1"/>
</dbReference>
<dbReference type="SUPFAM" id="SSF52743">
    <property type="entry name" value="Subtilisin-like"/>
    <property type="match status" value="1"/>
</dbReference>
<dbReference type="PANTHER" id="PTHR43399:SF4">
    <property type="entry name" value="CELL WALL-ASSOCIATED PROTEASE"/>
    <property type="match status" value="1"/>
</dbReference>
<evidence type="ECO:0000259" key="5">
    <source>
        <dbReference type="Pfam" id="PF00082"/>
    </source>
</evidence>
<sequence length="162" mass="17220">MSLGSRVLKGESYDIAYERASQFALSKGTLIVAAAGNDSRRSERYFCPVASPADCPSILAVAAIDSELQVADFSNRAINPSGLVDISAPGVEILSSWPMPERYHTLSGTSMSTPLVAGIAALLFEKYTDATPAMIEEELRKNIHTLPFPAEDVGAGLSMAPK</sequence>
<evidence type="ECO:0000256" key="2">
    <source>
        <dbReference type="ARBA" id="ARBA00022670"/>
    </source>
</evidence>
<protein>
    <submittedName>
        <fullName evidence="6">Thermostable alkaline protease</fullName>
        <ecNumber evidence="6">3.4.21.-</ecNumber>
    </submittedName>
</protein>
<feature type="domain" description="Peptidase S8/S53" evidence="5">
    <location>
        <begin position="1"/>
        <end position="144"/>
    </location>
</feature>
<evidence type="ECO:0000313" key="6">
    <source>
        <dbReference type="EMBL" id="MPM99764.1"/>
    </source>
</evidence>